<evidence type="ECO:0000256" key="1">
    <source>
        <dbReference type="SAM" id="MobiDB-lite"/>
    </source>
</evidence>
<keyword evidence="3" id="KW-1185">Reference proteome</keyword>
<name>A0AAD9R7P9_ACRCE</name>
<dbReference type="Gene3D" id="1.10.10.60">
    <property type="entry name" value="Homeodomain-like"/>
    <property type="match status" value="1"/>
</dbReference>
<comment type="caution">
    <text evidence="2">The sequence shown here is derived from an EMBL/GenBank/DDBJ whole genome shotgun (WGS) entry which is preliminary data.</text>
</comment>
<evidence type="ECO:0000313" key="2">
    <source>
        <dbReference type="EMBL" id="KAK2574341.1"/>
    </source>
</evidence>
<accession>A0AAD9R7P9</accession>
<protein>
    <submittedName>
        <fullName evidence="2">Uncharacterized protein</fullName>
    </submittedName>
</protein>
<feature type="region of interest" description="Disordered" evidence="1">
    <location>
        <begin position="215"/>
        <end position="235"/>
    </location>
</feature>
<organism evidence="2 3">
    <name type="scientific">Acropora cervicornis</name>
    <name type="common">Staghorn coral</name>
    <dbReference type="NCBI Taxonomy" id="6130"/>
    <lineage>
        <taxon>Eukaryota</taxon>
        <taxon>Metazoa</taxon>
        <taxon>Cnidaria</taxon>
        <taxon>Anthozoa</taxon>
        <taxon>Hexacorallia</taxon>
        <taxon>Scleractinia</taxon>
        <taxon>Astrocoeniina</taxon>
        <taxon>Acroporidae</taxon>
        <taxon>Acropora</taxon>
    </lineage>
</organism>
<dbReference type="EMBL" id="JARQWQ010000001">
    <property type="protein sequence ID" value="KAK2574341.1"/>
    <property type="molecule type" value="Genomic_DNA"/>
</dbReference>
<reference evidence="2" key="1">
    <citation type="journal article" date="2023" name="G3 (Bethesda)">
        <title>Whole genome assembly and annotation of the endangered Caribbean coral Acropora cervicornis.</title>
        <authorList>
            <person name="Selwyn J.D."/>
            <person name="Vollmer S.V."/>
        </authorList>
    </citation>
    <scope>NUCLEOTIDE SEQUENCE</scope>
    <source>
        <strain evidence="2">K2</strain>
    </source>
</reference>
<feature type="compositionally biased region" description="Basic residues" evidence="1">
    <location>
        <begin position="53"/>
        <end position="64"/>
    </location>
</feature>
<dbReference type="Proteomes" id="UP001249851">
    <property type="component" value="Unassembled WGS sequence"/>
</dbReference>
<dbReference type="AlphaFoldDB" id="A0AAD9R7P9"/>
<evidence type="ECO:0000313" key="3">
    <source>
        <dbReference type="Proteomes" id="UP001249851"/>
    </source>
</evidence>
<feature type="region of interest" description="Disordered" evidence="1">
    <location>
        <begin position="52"/>
        <end position="82"/>
    </location>
</feature>
<sequence>MPPTSLTKEQIDKLHELWEAGLTSVGDKRKIHAAVEATGLYGKTIKNWIGNERKRKGLATKRAPRNPENNTSKYMPSQKRKKSSYSVFKSTFLSSDQAVKMLADGLGPGEVQKLANVAYRQLSVEEMEGLKKKAEEENSGEPTAQIPRQRLIRKIITNIHANMQKLDRMGCPSIWLGYTRVAPERLFSAQMADLAEDATFTNYVVSTMVNKLSSHANRGKKHVASSTPYRAPPDGELELSPGELKVHRIIKN</sequence>
<proteinExistence type="predicted"/>
<gene>
    <name evidence="2" type="ORF">P5673_000493</name>
</gene>
<reference evidence="2" key="2">
    <citation type="journal article" date="2023" name="Science">
        <title>Genomic signatures of disease resistance in endangered staghorn corals.</title>
        <authorList>
            <person name="Vollmer S.V."/>
            <person name="Selwyn J.D."/>
            <person name="Despard B.A."/>
            <person name="Roesel C.L."/>
        </authorList>
    </citation>
    <scope>NUCLEOTIDE SEQUENCE</scope>
    <source>
        <strain evidence="2">K2</strain>
    </source>
</reference>